<dbReference type="AlphaFoldDB" id="A0A165ES98"/>
<name>A0A165ES98_EXIGL</name>
<proteinExistence type="predicted"/>
<organism evidence="1 2">
    <name type="scientific">Exidia glandulosa HHB12029</name>
    <dbReference type="NCBI Taxonomy" id="1314781"/>
    <lineage>
        <taxon>Eukaryota</taxon>
        <taxon>Fungi</taxon>
        <taxon>Dikarya</taxon>
        <taxon>Basidiomycota</taxon>
        <taxon>Agaricomycotina</taxon>
        <taxon>Agaricomycetes</taxon>
        <taxon>Auriculariales</taxon>
        <taxon>Exidiaceae</taxon>
        <taxon>Exidia</taxon>
    </lineage>
</organism>
<dbReference type="Proteomes" id="UP000077266">
    <property type="component" value="Unassembled WGS sequence"/>
</dbReference>
<evidence type="ECO:0000313" key="2">
    <source>
        <dbReference type="Proteomes" id="UP000077266"/>
    </source>
</evidence>
<accession>A0A165ES98</accession>
<protein>
    <submittedName>
        <fullName evidence="1">Uncharacterized protein</fullName>
    </submittedName>
</protein>
<reference evidence="1 2" key="1">
    <citation type="journal article" date="2016" name="Mol. Biol. Evol.">
        <title>Comparative Genomics of Early-Diverging Mushroom-Forming Fungi Provides Insights into the Origins of Lignocellulose Decay Capabilities.</title>
        <authorList>
            <person name="Nagy L.G."/>
            <person name="Riley R."/>
            <person name="Tritt A."/>
            <person name="Adam C."/>
            <person name="Daum C."/>
            <person name="Floudas D."/>
            <person name="Sun H."/>
            <person name="Yadav J.S."/>
            <person name="Pangilinan J."/>
            <person name="Larsson K.H."/>
            <person name="Matsuura K."/>
            <person name="Barry K."/>
            <person name="Labutti K."/>
            <person name="Kuo R."/>
            <person name="Ohm R.A."/>
            <person name="Bhattacharya S.S."/>
            <person name="Shirouzu T."/>
            <person name="Yoshinaga Y."/>
            <person name="Martin F.M."/>
            <person name="Grigoriev I.V."/>
            <person name="Hibbett D.S."/>
        </authorList>
    </citation>
    <scope>NUCLEOTIDE SEQUENCE [LARGE SCALE GENOMIC DNA]</scope>
    <source>
        <strain evidence="1 2">HHB12029</strain>
    </source>
</reference>
<evidence type="ECO:0000313" key="1">
    <source>
        <dbReference type="EMBL" id="KZV87566.1"/>
    </source>
</evidence>
<sequence>MHAVVSPRADILRCCPHYRRLHPVHLARAACPSTSDLEHCASSTSGPTSTVARTYPEVCTSGSDSLLPYMSSLPRGQVRDGRQVAPRITQSFNPQVGGSACSLHVRTPNFLFRGGRQGRRGEVSVQHFVAVCAFGREDSSGRCMAGTGSSSMVDSIAAVPVSWLD</sequence>
<dbReference type="EMBL" id="KV426122">
    <property type="protein sequence ID" value="KZV87566.1"/>
    <property type="molecule type" value="Genomic_DNA"/>
</dbReference>
<gene>
    <name evidence="1" type="ORF">EXIGLDRAFT_200948</name>
</gene>
<keyword evidence="2" id="KW-1185">Reference proteome</keyword>
<dbReference type="InParanoid" id="A0A165ES98"/>